<name>A0A1W6QDZ6_MOOP1</name>
<gene>
    <name evidence="4" type="ORF">BJP36_39680</name>
</gene>
<evidence type="ECO:0000313" key="3">
    <source>
        <dbReference type="EMBL" id="ARO38320.1"/>
    </source>
</evidence>
<dbReference type="Proteomes" id="UP000176944">
    <property type="component" value="Chromosome"/>
</dbReference>
<evidence type="ECO:0000256" key="1">
    <source>
        <dbReference type="ARBA" id="ARBA00023125"/>
    </source>
</evidence>
<evidence type="ECO:0000259" key="2">
    <source>
        <dbReference type="Pfam" id="PF07282"/>
    </source>
</evidence>
<reference evidence="4" key="3">
    <citation type="submission" date="2022-10" db="EMBL/GenBank/DDBJ databases">
        <authorList>
            <person name="Ngo T.-E."/>
        </authorList>
    </citation>
    <scope>NUCLEOTIDE SEQUENCE</scope>
    <source>
        <strain evidence="4">JHB</strain>
    </source>
</reference>
<sequence length="79" mass="8922">MRFVVNSNINPSGTVAELVFADRFYPSTKTCSSCGHVQQMPLKERVFDCEACDYIADRDLNASLNARTFSRGLLRDRLC</sequence>
<organism evidence="3">
    <name type="scientific">Moorena producens (strain JHB)</name>
    <dbReference type="NCBI Taxonomy" id="1454205"/>
    <lineage>
        <taxon>Bacteria</taxon>
        <taxon>Bacillati</taxon>
        <taxon>Cyanobacteriota</taxon>
        <taxon>Cyanophyceae</taxon>
        <taxon>Coleofasciculales</taxon>
        <taxon>Coleofasciculaceae</taxon>
        <taxon>Moorena</taxon>
    </lineage>
</organism>
<reference evidence="3" key="1">
    <citation type="journal article" date="2017" name="J. Nat. Prod.">
        <title>A Maldiisotopic Approach to Discover Natural Products: Cryptomaldamide, a Hybrid Tripeptide from the Marine Cyanobacterium Moorea producens.</title>
        <authorList>
            <person name="Kinnel R.B."/>
            <person name="Esquenazi E."/>
            <person name="Leao T."/>
            <person name="Moss N."/>
            <person name="Mevers E."/>
            <person name="Pereira A.R."/>
            <person name="Monroe E.A."/>
            <person name="Korobeynikov A."/>
            <person name="Murray T.F."/>
            <person name="Sherman D."/>
            <person name="Gerwick L."/>
            <person name="Dorrestein P.C."/>
            <person name="Gerwick W.H."/>
        </authorList>
    </citation>
    <scope>NUCLEOTIDE SEQUENCE</scope>
    <source>
        <strain evidence="3">JHB</strain>
    </source>
</reference>
<evidence type="ECO:0000313" key="4">
    <source>
        <dbReference type="EMBL" id="WAN70174.1"/>
    </source>
</evidence>
<dbReference type="GO" id="GO:0003677">
    <property type="term" value="F:DNA binding"/>
    <property type="evidence" value="ECO:0007669"/>
    <property type="project" value="UniProtKB-KW"/>
</dbReference>
<dbReference type="EMBL" id="CP017708">
    <property type="protein sequence ID" value="WAN70174.1"/>
    <property type="molecule type" value="Genomic_DNA"/>
</dbReference>
<dbReference type="EMBL" id="KY315923">
    <property type="protein sequence ID" value="ARO38320.1"/>
    <property type="molecule type" value="Genomic_DNA"/>
</dbReference>
<feature type="domain" description="Cas12f1-like TNB" evidence="2">
    <location>
        <begin position="17"/>
        <end position="65"/>
    </location>
</feature>
<accession>A0A1W6QDZ6</accession>
<reference evidence="4" key="2">
    <citation type="journal article" date="2017" name="Proc. Natl. Acad. Sci. U.S.A.">
        <title>Comparative genomics uncovers the prolific and distinctive metabolic potential of the cyanobacterial genus Moorea.</title>
        <authorList>
            <person name="Leao T."/>
            <person name="Castelao G."/>
            <person name="Korobeynikov A."/>
            <person name="Monroe E.A."/>
            <person name="Podell S."/>
            <person name="Glukhov E."/>
            <person name="Allen E.E."/>
            <person name="Gerwick W.H."/>
            <person name="Gerwick L."/>
        </authorList>
    </citation>
    <scope>NUCLEOTIDE SEQUENCE</scope>
    <source>
        <strain evidence="4">JHB</strain>
    </source>
</reference>
<keyword evidence="1" id="KW-0238">DNA-binding</keyword>
<dbReference type="Pfam" id="PF07282">
    <property type="entry name" value="Cas12f1-like_TNB"/>
    <property type="match status" value="1"/>
</dbReference>
<dbReference type="InterPro" id="IPR010095">
    <property type="entry name" value="Cas12f1-like_TNB"/>
</dbReference>
<proteinExistence type="predicted"/>
<protein>
    <submittedName>
        <fullName evidence="3">Transposase</fullName>
    </submittedName>
    <submittedName>
        <fullName evidence="4">Zinc ribbon domain-containing protein</fullName>
    </submittedName>
</protein>
<dbReference type="AlphaFoldDB" id="A0A1W6QDZ6"/>